<dbReference type="Pfam" id="PF14464">
    <property type="entry name" value="Prok-JAB"/>
    <property type="match status" value="1"/>
</dbReference>
<evidence type="ECO:0000256" key="5">
    <source>
        <dbReference type="ARBA" id="ARBA00023049"/>
    </source>
</evidence>
<dbReference type="AlphaFoldDB" id="B1Z8T5"/>
<evidence type="ECO:0000259" key="6">
    <source>
        <dbReference type="Pfam" id="PF14464"/>
    </source>
</evidence>
<evidence type="ECO:0000313" key="8">
    <source>
        <dbReference type="Proteomes" id="UP000007136"/>
    </source>
</evidence>
<accession>B1Z8T5</accession>
<organism evidence="7 8">
    <name type="scientific">Methylorubrum populi (strain ATCC BAA-705 / NCIMB 13946 / BJ001)</name>
    <name type="common">Methylobacterium populi</name>
    <dbReference type="NCBI Taxonomy" id="441620"/>
    <lineage>
        <taxon>Bacteria</taxon>
        <taxon>Pseudomonadati</taxon>
        <taxon>Pseudomonadota</taxon>
        <taxon>Alphaproteobacteria</taxon>
        <taxon>Hyphomicrobiales</taxon>
        <taxon>Methylobacteriaceae</taxon>
        <taxon>Methylorubrum</taxon>
    </lineage>
</organism>
<dbReference type="GO" id="GO:0006508">
    <property type="term" value="P:proteolysis"/>
    <property type="evidence" value="ECO:0007669"/>
    <property type="project" value="UniProtKB-KW"/>
</dbReference>
<dbReference type="eggNOG" id="COG1310">
    <property type="taxonomic scope" value="Bacteria"/>
</dbReference>
<dbReference type="HOGENOM" id="CLU_123228_1_1_5"/>
<keyword evidence="5" id="KW-0482">Metalloprotease</keyword>
<dbReference type="EMBL" id="CP001029">
    <property type="protein sequence ID" value="ACB83237.1"/>
    <property type="molecule type" value="Genomic_DNA"/>
</dbReference>
<dbReference type="Proteomes" id="UP000007136">
    <property type="component" value="Chromosome"/>
</dbReference>
<dbReference type="GO" id="GO:0008237">
    <property type="term" value="F:metallopeptidase activity"/>
    <property type="evidence" value="ECO:0007669"/>
    <property type="project" value="UniProtKB-KW"/>
</dbReference>
<keyword evidence="3" id="KW-0378">Hydrolase</keyword>
<keyword evidence="1" id="KW-0645">Protease</keyword>
<evidence type="ECO:0000256" key="4">
    <source>
        <dbReference type="ARBA" id="ARBA00022833"/>
    </source>
</evidence>
<evidence type="ECO:0000256" key="3">
    <source>
        <dbReference type="ARBA" id="ARBA00022801"/>
    </source>
</evidence>
<gene>
    <name evidence="7" type="ordered locus">Mpop_5141</name>
</gene>
<feature type="domain" description="JAB" evidence="6">
    <location>
        <begin position="9"/>
        <end position="124"/>
    </location>
</feature>
<dbReference type="OrthoDB" id="7848394at2"/>
<dbReference type="KEGG" id="mpo:Mpop_5141"/>
<proteinExistence type="predicted"/>
<reference evidence="7" key="1">
    <citation type="submission" date="2008-04" db="EMBL/GenBank/DDBJ databases">
        <title>Complete sequence of chromosome of Methylobacterium populi BJ001.</title>
        <authorList>
            <consortium name="US DOE Joint Genome Institute"/>
            <person name="Copeland A."/>
            <person name="Lucas S."/>
            <person name="Lapidus A."/>
            <person name="Glavina del Rio T."/>
            <person name="Dalin E."/>
            <person name="Tice H."/>
            <person name="Bruce D."/>
            <person name="Goodwin L."/>
            <person name="Pitluck S."/>
            <person name="Chertkov O."/>
            <person name="Brettin T."/>
            <person name="Detter J.C."/>
            <person name="Han C."/>
            <person name="Kuske C.R."/>
            <person name="Schmutz J."/>
            <person name="Larimer F."/>
            <person name="Land M."/>
            <person name="Hauser L."/>
            <person name="Kyrpides N."/>
            <person name="Mikhailova N."/>
            <person name="Marx C."/>
            <person name="Richardson P."/>
        </authorList>
    </citation>
    <scope>NUCLEOTIDE SEQUENCE [LARGE SCALE GENOMIC DNA]</scope>
    <source>
        <strain evidence="7">BJ001</strain>
    </source>
</reference>
<keyword evidence="4" id="KW-0862">Zinc</keyword>
<dbReference type="GO" id="GO:0046872">
    <property type="term" value="F:metal ion binding"/>
    <property type="evidence" value="ECO:0007669"/>
    <property type="project" value="UniProtKB-KW"/>
</dbReference>
<sequence length="155" mass="17799">MMSVIIPHRIFDQIVSHGNDWSPDKERGGIILGFRKHEALQATKVTFPSIWDFSSSTRFKRSSRAHSFRAIKEWIGSGQKVDWIGEWHTHPRGVPAIPSSVDQESWTRIAAHTKKEMLYLIFSEQEMYVGLQDPAGSRPTSLSLQDSDENFLLFR</sequence>
<protein>
    <recommendedName>
        <fullName evidence="6">JAB domain-containing protein</fullName>
    </recommendedName>
</protein>
<evidence type="ECO:0000313" key="7">
    <source>
        <dbReference type="EMBL" id="ACB83237.1"/>
    </source>
</evidence>
<name>B1Z8T5_METPB</name>
<evidence type="ECO:0000256" key="2">
    <source>
        <dbReference type="ARBA" id="ARBA00022723"/>
    </source>
</evidence>
<dbReference type="InterPro" id="IPR028090">
    <property type="entry name" value="JAB_dom_prok"/>
</dbReference>
<evidence type="ECO:0000256" key="1">
    <source>
        <dbReference type="ARBA" id="ARBA00022670"/>
    </source>
</evidence>
<dbReference type="STRING" id="441620.Mpop_5141"/>
<dbReference type="Gene3D" id="3.40.140.10">
    <property type="entry name" value="Cytidine Deaminase, domain 2"/>
    <property type="match status" value="1"/>
</dbReference>
<dbReference type="RefSeq" id="WP_012456833.1">
    <property type="nucleotide sequence ID" value="NC_010725.1"/>
</dbReference>
<dbReference type="SUPFAM" id="SSF102712">
    <property type="entry name" value="JAB1/MPN domain"/>
    <property type="match status" value="1"/>
</dbReference>
<keyword evidence="2" id="KW-0479">Metal-binding</keyword>